<dbReference type="AlphaFoldDB" id="A0A8C6TSS0"/>
<name>A0A8C6TSS0_9GOBI</name>
<dbReference type="Ensembl" id="ENSNMLT00000027506.1">
    <property type="protein sequence ID" value="ENSNMLP00000024585.1"/>
    <property type="gene ID" value="ENSNMLG00000015764.1"/>
</dbReference>
<dbReference type="InterPro" id="IPR001073">
    <property type="entry name" value="C1q_dom"/>
</dbReference>
<dbReference type="Proteomes" id="UP000694523">
    <property type="component" value="Unplaced"/>
</dbReference>
<comment type="subcellular location">
    <subcellularLocation>
        <location evidence="1">Secreted</location>
    </subcellularLocation>
</comment>
<evidence type="ECO:0000259" key="6">
    <source>
        <dbReference type="PROSITE" id="PS50871"/>
    </source>
</evidence>
<evidence type="ECO:0000313" key="8">
    <source>
        <dbReference type="Proteomes" id="UP000694523"/>
    </source>
</evidence>
<protein>
    <recommendedName>
        <fullName evidence="6">C1q domain-containing protein</fullName>
    </recommendedName>
</protein>
<evidence type="ECO:0000256" key="2">
    <source>
        <dbReference type="ARBA" id="ARBA00022525"/>
    </source>
</evidence>
<evidence type="ECO:0000256" key="5">
    <source>
        <dbReference type="SAM" id="Phobius"/>
    </source>
</evidence>
<dbReference type="InterPro" id="IPR050822">
    <property type="entry name" value="Cerebellin_Synaptic_Org"/>
</dbReference>
<evidence type="ECO:0000256" key="3">
    <source>
        <dbReference type="ARBA" id="ARBA00022729"/>
    </source>
</evidence>
<dbReference type="PANTHER" id="PTHR22923">
    <property type="entry name" value="CEREBELLIN-RELATED"/>
    <property type="match status" value="1"/>
</dbReference>
<feature type="transmembrane region" description="Helical" evidence="5">
    <location>
        <begin position="188"/>
        <end position="210"/>
    </location>
</feature>
<dbReference type="PANTHER" id="PTHR22923:SF116">
    <property type="entry name" value="C1Q DOMAIN-CONTAINING PROTEIN"/>
    <property type="match status" value="1"/>
</dbReference>
<accession>A0A8C6TSS0</accession>
<keyword evidence="8" id="KW-1185">Reference proteome</keyword>
<keyword evidence="3" id="KW-0732">Signal</keyword>
<organism evidence="7 8">
    <name type="scientific">Neogobius melanostomus</name>
    <name type="common">round goby</name>
    <dbReference type="NCBI Taxonomy" id="47308"/>
    <lineage>
        <taxon>Eukaryota</taxon>
        <taxon>Metazoa</taxon>
        <taxon>Chordata</taxon>
        <taxon>Craniata</taxon>
        <taxon>Vertebrata</taxon>
        <taxon>Euteleostomi</taxon>
        <taxon>Actinopterygii</taxon>
        <taxon>Neopterygii</taxon>
        <taxon>Teleostei</taxon>
        <taxon>Neoteleostei</taxon>
        <taxon>Acanthomorphata</taxon>
        <taxon>Gobiaria</taxon>
        <taxon>Gobiiformes</taxon>
        <taxon>Gobioidei</taxon>
        <taxon>Gobiidae</taxon>
        <taxon>Benthophilinae</taxon>
        <taxon>Neogobiini</taxon>
        <taxon>Neogobius</taxon>
    </lineage>
</organism>
<dbReference type="GO" id="GO:0005576">
    <property type="term" value="C:extracellular region"/>
    <property type="evidence" value="ECO:0007669"/>
    <property type="project" value="UniProtKB-SubCell"/>
</dbReference>
<feature type="compositionally biased region" description="Basic and acidic residues" evidence="4">
    <location>
        <begin position="1"/>
        <end position="10"/>
    </location>
</feature>
<dbReference type="PROSITE" id="PS50871">
    <property type="entry name" value="C1Q"/>
    <property type="match status" value="1"/>
</dbReference>
<keyword evidence="5" id="KW-1133">Transmembrane helix</keyword>
<sequence length="226" mass="25018">MEIEQDKPESVDVLEQPQPSPSDLHAVVRDMSAKLAALQTEMKQMRTCNQAGQVAFSASLVTTGAVTMGSFNTHTPVIFRHVVTNIGNAYNPNTGFFIAPVRGAYRFEFYILGPMDGSHASWAFLVKNTSLLLMRVSIEGGAALPMESLWSWRREMLCLCDCGKTPKSMMTVITSAHSVVTYYFPCDIMISFCLFEYGVGFRALFCLFVFKRGAFSPKHVPGVTTT</sequence>
<evidence type="ECO:0000313" key="7">
    <source>
        <dbReference type="Ensembl" id="ENSNMLP00000024585.1"/>
    </source>
</evidence>
<feature type="region of interest" description="Disordered" evidence="4">
    <location>
        <begin position="1"/>
        <end position="22"/>
    </location>
</feature>
<dbReference type="SMART" id="SM00110">
    <property type="entry name" value="C1Q"/>
    <property type="match status" value="1"/>
</dbReference>
<keyword evidence="5" id="KW-0812">Transmembrane</keyword>
<reference evidence="7" key="2">
    <citation type="submission" date="2025-09" db="UniProtKB">
        <authorList>
            <consortium name="Ensembl"/>
        </authorList>
    </citation>
    <scope>IDENTIFICATION</scope>
</reference>
<dbReference type="InterPro" id="IPR008983">
    <property type="entry name" value="Tumour_necrosis_fac-like_dom"/>
</dbReference>
<dbReference type="Gene3D" id="2.60.120.40">
    <property type="match status" value="1"/>
</dbReference>
<keyword evidence="2" id="KW-0964">Secreted</keyword>
<keyword evidence="5" id="KW-0472">Membrane</keyword>
<proteinExistence type="predicted"/>
<feature type="domain" description="C1q" evidence="6">
    <location>
        <begin position="49"/>
        <end position="226"/>
    </location>
</feature>
<evidence type="ECO:0000256" key="1">
    <source>
        <dbReference type="ARBA" id="ARBA00004613"/>
    </source>
</evidence>
<reference evidence="7" key="1">
    <citation type="submission" date="2025-08" db="UniProtKB">
        <authorList>
            <consortium name="Ensembl"/>
        </authorList>
    </citation>
    <scope>IDENTIFICATION</scope>
</reference>
<dbReference type="SUPFAM" id="SSF49842">
    <property type="entry name" value="TNF-like"/>
    <property type="match status" value="1"/>
</dbReference>
<evidence type="ECO:0000256" key="4">
    <source>
        <dbReference type="SAM" id="MobiDB-lite"/>
    </source>
</evidence>
<dbReference type="Pfam" id="PF00386">
    <property type="entry name" value="C1q"/>
    <property type="match status" value="1"/>
</dbReference>